<name>A0ABY4M4Y8_9ACTN</name>
<dbReference type="Pfam" id="PF00239">
    <property type="entry name" value="Resolvase"/>
    <property type="match status" value="1"/>
</dbReference>
<evidence type="ECO:0000256" key="1">
    <source>
        <dbReference type="ARBA" id="ARBA00023125"/>
    </source>
</evidence>
<keyword evidence="2" id="KW-0233">DNA recombination</keyword>
<sequence length="190" mass="20494">MEAAVAMQTAGRLQEPTASDRPVLAEMIADLKPGDEVTVFNREVVGDDAAAAIEEKGATLHSVTEPHQPTRTFGYVRTANGSADSQRAAITEAVGTIRIFSDEGVSGTTAGTDRPGQRELVAKLQAGDEVDVWQYDRLGRTLEAMRAVVELIIAKGATLRSLTESPAEGLFSMKFMMAVAEYEHAWKLEK</sequence>
<dbReference type="Gene3D" id="3.40.50.1390">
    <property type="entry name" value="Resolvase, N-terminal catalytic domain"/>
    <property type="match status" value="1"/>
</dbReference>
<dbReference type="PROSITE" id="PS51736">
    <property type="entry name" value="RECOMBINASES_3"/>
    <property type="match status" value="1"/>
</dbReference>
<evidence type="ECO:0000313" key="4">
    <source>
        <dbReference type="EMBL" id="UQA91301.1"/>
    </source>
</evidence>
<accession>A0ABY4M4Y8</accession>
<evidence type="ECO:0000259" key="3">
    <source>
        <dbReference type="PROSITE" id="PS51736"/>
    </source>
</evidence>
<dbReference type="CDD" id="cd03768">
    <property type="entry name" value="SR_ResInv"/>
    <property type="match status" value="1"/>
</dbReference>
<gene>
    <name evidence="4" type="ORF">K9S39_04890</name>
</gene>
<dbReference type="PANTHER" id="PTHR30461">
    <property type="entry name" value="DNA-INVERTASE FROM LAMBDOID PROPHAGE"/>
    <property type="match status" value="1"/>
</dbReference>
<proteinExistence type="predicted"/>
<dbReference type="Proteomes" id="UP000830115">
    <property type="component" value="Chromosome"/>
</dbReference>
<keyword evidence="1" id="KW-0238">DNA-binding</keyword>
<dbReference type="SMART" id="SM00857">
    <property type="entry name" value="Resolvase"/>
    <property type="match status" value="1"/>
</dbReference>
<evidence type="ECO:0000256" key="2">
    <source>
        <dbReference type="ARBA" id="ARBA00023172"/>
    </source>
</evidence>
<evidence type="ECO:0000313" key="5">
    <source>
        <dbReference type="Proteomes" id="UP000830115"/>
    </source>
</evidence>
<dbReference type="SUPFAM" id="SSF53041">
    <property type="entry name" value="Resolvase-like"/>
    <property type="match status" value="1"/>
</dbReference>
<keyword evidence="5" id="KW-1185">Reference proteome</keyword>
<reference evidence="4" key="1">
    <citation type="submission" date="2021-10" db="EMBL/GenBank/DDBJ databases">
        <title>Streptomyces nigrumlapis sp.nov.,an antimicrobial producing actinobacterium isolated from Black Gobi rocks.</title>
        <authorList>
            <person name="Wen Y."/>
            <person name="Zhang W."/>
            <person name="Liu X.G."/>
        </authorList>
    </citation>
    <scope>NUCLEOTIDE SEQUENCE</scope>
    <source>
        <strain evidence="4">ST13-2-2</strain>
    </source>
</reference>
<dbReference type="InterPro" id="IPR050639">
    <property type="entry name" value="SSR_resolvase"/>
</dbReference>
<dbReference type="PANTHER" id="PTHR30461:SF2">
    <property type="entry name" value="SERINE RECOMBINASE PINE-RELATED"/>
    <property type="match status" value="1"/>
</dbReference>
<dbReference type="RefSeq" id="WP_248862130.1">
    <property type="nucleotide sequence ID" value="NZ_CP086322.1"/>
</dbReference>
<dbReference type="InterPro" id="IPR036162">
    <property type="entry name" value="Resolvase-like_N_sf"/>
</dbReference>
<dbReference type="InterPro" id="IPR006119">
    <property type="entry name" value="Resolv_N"/>
</dbReference>
<feature type="domain" description="Resolvase/invertase-type recombinase catalytic" evidence="3">
    <location>
        <begin position="71"/>
        <end position="190"/>
    </location>
</feature>
<protein>
    <submittedName>
        <fullName evidence="4">Recombinase family protein</fullName>
    </submittedName>
</protein>
<dbReference type="EMBL" id="CP086322">
    <property type="protein sequence ID" value="UQA91301.1"/>
    <property type="molecule type" value="Genomic_DNA"/>
</dbReference>
<organism evidence="4 5">
    <name type="scientific">Streptomyces halobius</name>
    <dbReference type="NCBI Taxonomy" id="2879846"/>
    <lineage>
        <taxon>Bacteria</taxon>
        <taxon>Bacillati</taxon>
        <taxon>Actinomycetota</taxon>
        <taxon>Actinomycetes</taxon>
        <taxon>Kitasatosporales</taxon>
        <taxon>Streptomycetaceae</taxon>
        <taxon>Streptomyces</taxon>
    </lineage>
</organism>